<dbReference type="CDD" id="cd00761">
    <property type="entry name" value="Glyco_tranf_GTA_type"/>
    <property type="match status" value="1"/>
</dbReference>
<dbReference type="InterPro" id="IPR029044">
    <property type="entry name" value="Nucleotide-diphossugar_trans"/>
</dbReference>
<keyword evidence="2" id="KW-0808">Transferase</keyword>
<keyword evidence="3" id="KW-1185">Reference proteome</keyword>
<evidence type="ECO:0000313" key="2">
    <source>
        <dbReference type="EMBL" id="SDH77805.1"/>
    </source>
</evidence>
<dbReference type="InterPro" id="IPR001173">
    <property type="entry name" value="Glyco_trans_2-like"/>
</dbReference>
<sequence>MISVLIPVYNYNISELVSVVHKQLIISDVPFEILCYDDCSNDIKFQEYNNIINTLSHSEYHILPKNIGRSAIRNKLAQNAKFDWCLFLDADVMPKNDDFISTYLKSISEKSEVIYGGILYQEKRVNDAQLLRWIYGNKREALSAEVRNKNTYLSFLTLSFLIHKSIFNTVRFNEDIPNLRHEDTLFSYNLKEANINIQHIDNPVYHLGLEDSKTFLQKSLDSIEAINLFINQDLLPSHYTRITNIYSKIKDNVISKVLASIYYKFESTFRKNLLGENPSLMIFDLYRLSYYCTLKSKR</sequence>
<name>A0A1G8F6S6_9FLAO</name>
<dbReference type="Pfam" id="PF00535">
    <property type="entry name" value="Glycos_transf_2"/>
    <property type="match status" value="1"/>
</dbReference>
<dbReference type="Gene3D" id="3.90.550.10">
    <property type="entry name" value="Spore Coat Polysaccharide Biosynthesis Protein SpsA, Chain A"/>
    <property type="match status" value="1"/>
</dbReference>
<dbReference type="SUPFAM" id="SSF53448">
    <property type="entry name" value="Nucleotide-diphospho-sugar transferases"/>
    <property type="match status" value="1"/>
</dbReference>
<dbReference type="AlphaFoldDB" id="A0A1G8F6S6"/>
<organism evidence="2 3">
    <name type="scientific">Winogradskyella thalassocola</name>
    <dbReference type="NCBI Taxonomy" id="262004"/>
    <lineage>
        <taxon>Bacteria</taxon>
        <taxon>Pseudomonadati</taxon>
        <taxon>Bacteroidota</taxon>
        <taxon>Flavobacteriia</taxon>
        <taxon>Flavobacteriales</taxon>
        <taxon>Flavobacteriaceae</taxon>
        <taxon>Winogradskyella</taxon>
    </lineage>
</organism>
<protein>
    <submittedName>
        <fullName evidence="2">Glycosyltransferase involved in cell wall bisynthesis</fullName>
    </submittedName>
</protein>
<dbReference type="PANTHER" id="PTHR43685">
    <property type="entry name" value="GLYCOSYLTRANSFERASE"/>
    <property type="match status" value="1"/>
</dbReference>
<dbReference type="InterPro" id="IPR050834">
    <property type="entry name" value="Glycosyltransf_2"/>
</dbReference>
<gene>
    <name evidence="2" type="ORF">SAMN04489796_104165</name>
</gene>
<reference evidence="3" key="1">
    <citation type="submission" date="2016-10" db="EMBL/GenBank/DDBJ databases">
        <authorList>
            <person name="Varghese N."/>
            <person name="Submissions S."/>
        </authorList>
    </citation>
    <scope>NUCLEOTIDE SEQUENCE [LARGE SCALE GENOMIC DNA]</scope>
    <source>
        <strain evidence="3">DSM 15363</strain>
    </source>
</reference>
<evidence type="ECO:0000259" key="1">
    <source>
        <dbReference type="Pfam" id="PF00535"/>
    </source>
</evidence>
<evidence type="ECO:0000313" key="3">
    <source>
        <dbReference type="Proteomes" id="UP000199492"/>
    </source>
</evidence>
<dbReference type="Proteomes" id="UP000199492">
    <property type="component" value="Unassembled WGS sequence"/>
</dbReference>
<dbReference type="PANTHER" id="PTHR43685:SF2">
    <property type="entry name" value="GLYCOSYLTRANSFERASE 2-LIKE DOMAIN-CONTAINING PROTEIN"/>
    <property type="match status" value="1"/>
</dbReference>
<dbReference type="RefSeq" id="WP_092468293.1">
    <property type="nucleotide sequence ID" value="NZ_FNCZ01000004.1"/>
</dbReference>
<feature type="domain" description="Glycosyltransferase 2-like" evidence="1">
    <location>
        <begin position="3"/>
        <end position="134"/>
    </location>
</feature>
<dbReference type="GO" id="GO:0016740">
    <property type="term" value="F:transferase activity"/>
    <property type="evidence" value="ECO:0007669"/>
    <property type="project" value="UniProtKB-KW"/>
</dbReference>
<dbReference type="OrthoDB" id="761861at2"/>
<dbReference type="EMBL" id="FNCZ01000004">
    <property type="protein sequence ID" value="SDH77805.1"/>
    <property type="molecule type" value="Genomic_DNA"/>
</dbReference>
<accession>A0A1G8F6S6</accession>
<proteinExistence type="predicted"/>
<dbReference type="STRING" id="262004.SAMN04489796_104165"/>